<dbReference type="SUPFAM" id="SSF81301">
    <property type="entry name" value="Nucleotidyltransferase"/>
    <property type="match status" value="1"/>
</dbReference>
<proteinExistence type="predicted"/>
<accession>A0A7U3YEX4</accession>
<gene>
    <name evidence="1" type="ORF">GY4MC1_1574</name>
</gene>
<protein>
    <recommendedName>
        <fullName evidence="2">GrpB family protein</fullName>
    </recommendedName>
</protein>
<dbReference type="Pfam" id="PF04229">
    <property type="entry name" value="GrpB"/>
    <property type="match status" value="1"/>
</dbReference>
<evidence type="ECO:0000313" key="1">
    <source>
        <dbReference type="EMBL" id="ADP74351.1"/>
    </source>
</evidence>
<dbReference type="InterPro" id="IPR043519">
    <property type="entry name" value="NT_sf"/>
</dbReference>
<name>A0A7U3YEX4_GEOS0</name>
<dbReference type="EMBL" id="CP002293">
    <property type="protein sequence ID" value="ADP74351.1"/>
    <property type="molecule type" value="Genomic_DNA"/>
</dbReference>
<dbReference type="PANTHER" id="PTHR34822">
    <property type="entry name" value="GRPB DOMAIN PROTEIN (AFU_ORTHOLOGUE AFUA_1G01530)"/>
    <property type="match status" value="1"/>
</dbReference>
<dbReference type="InterPro" id="IPR007344">
    <property type="entry name" value="GrpB/CoaE"/>
</dbReference>
<organism evidence="1">
    <name type="scientific">Geobacillus sp. (strain Y4.1MC1)</name>
    <dbReference type="NCBI Taxonomy" id="581103"/>
    <lineage>
        <taxon>Bacteria</taxon>
        <taxon>Bacillati</taxon>
        <taxon>Bacillota</taxon>
        <taxon>Bacilli</taxon>
        <taxon>Bacillales</taxon>
        <taxon>Anoxybacillaceae</taxon>
        <taxon>Geobacillus</taxon>
    </lineage>
</organism>
<dbReference type="AlphaFoldDB" id="A0A7U3YEX4"/>
<dbReference type="PANTHER" id="PTHR34822:SF1">
    <property type="entry name" value="GRPB FAMILY PROTEIN"/>
    <property type="match status" value="1"/>
</dbReference>
<dbReference type="Gene3D" id="3.30.460.10">
    <property type="entry name" value="Beta Polymerase, domain 2"/>
    <property type="match status" value="1"/>
</dbReference>
<evidence type="ECO:0008006" key="2">
    <source>
        <dbReference type="Google" id="ProtNLM"/>
    </source>
</evidence>
<reference evidence="1" key="1">
    <citation type="submission" date="2010-10" db="EMBL/GenBank/DDBJ databases">
        <title>Complete sequence of chromosome of Geobacillus sp. Y4.1MC1.</title>
        <authorList>
            <consortium name="US DOE Joint Genome Institute"/>
            <person name="Lucas S."/>
            <person name="Copeland A."/>
            <person name="Lapidus A."/>
            <person name="Cheng J.-F."/>
            <person name="Bruce D."/>
            <person name="Goodwin L."/>
            <person name="Pitluck S."/>
            <person name="Chertkov O."/>
            <person name="Zhang X."/>
            <person name="Detter J.C."/>
            <person name="Han C."/>
            <person name="Tapia R."/>
            <person name="Land M."/>
            <person name="Hauser L."/>
            <person name="Jeffries C."/>
            <person name="Kyrpides N."/>
            <person name="Ivanova N."/>
            <person name="Ovchinnikova G."/>
            <person name="Brumm P."/>
            <person name="Mead D."/>
            <person name="Woyke T."/>
        </authorList>
    </citation>
    <scope>NUCLEOTIDE SEQUENCE [LARGE SCALE GENOMIC DNA]</scope>
    <source>
        <strain evidence="1">Y4.1MC1</strain>
    </source>
</reference>
<sequence>MIIIARKVEVVPFCEQWATMFAKEAEKLKQVFGKECLRIDHIGSTAIPEMSAKPIIDILLEVHHIDHVDQYNKAMAELGYQAMGENGIPQRRFFQKGGDERTHHVHVFPAGSEHIVRHIALKEYMIAHPEEAKAYSRLKIALAKRFPNDIQAYIKGKEAFVRETEKKALAWYRQKQRR</sequence>
<dbReference type="KEGG" id="gmc:GY4MC1_1574"/>